<proteinExistence type="predicted"/>
<dbReference type="EMBL" id="UOFJ01000609">
    <property type="protein sequence ID" value="VAW71578.1"/>
    <property type="molecule type" value="Genomic_DNA"/>
</dbReference>
<dbReference type="AlphaFoldDB" id="A0A3B0XTK5"/>
<name>A0A3B0XTK5_9ZZZZ</name>
<evidence type="ECO:0008006" key="2">
    <source>
        <dbReference type="Google" id="ProtNLM"/>
    </source>
</evidence>
<protein>
    <recommendedName>
        <fullName evidence="2">Hemerythrin-like domain-containing protein</fullName>
    </recommendedName>
</protein>
<accession>A0A3B0XTK5</accession>
<sequence length="144" mass="17092">MYSIDELKKQNHEIDDLIAVLRVLIKEESLINNPLVCNMVSQFNEKVWMHLVFEEKSIYAELTLHPNPEIKKIADIFHRSAKEIKNEFSAYMRLWCLVSGSERHHQAFFEQSCTIMDKVKQRVTYEVENIFPLIEESETTYVRV</sequence>
<evidence type="ECO:0000313" key="1">
    <source>
        <dbReference type="EMBL" id="VAW71578.1"/>
    </source>
</evidence>
<gene>
    <name evidence="1" type="ORF">MNBD_GAMMA10-1770</name>
</gene>
<organism evidence="1">
    <name type="scientific">hydrothermal vent metagenome</name>
    <dbReference type="NCBI Taxonomy" id="652676"/>
    <lineage>
        <taxon>unclassified sequences</taxon>
        <taxon>metagenomes</taxon>
        <taxon>ecological metagenomes</taxon>
    </lineage>
</organism>
<reference evidence="1" key="1">
    <citation type="submission" date="2018-06" db="EMBL/GenBank/DDBJ databases">
        <authorList>
            <person name="Zhirakovskaya E."/>
        </authorList>
    </citation>
    <scope>NUCLEOTIDE SEQUENCE</scope>
</reference>